<evidence type="ECO:0000313" key="3">
    <source>
        <dbReference type="Proteomes" id="UP001242045"/>
    </source>
</evidence>
<feature type="chain" id="PRO_5043712315" description="DUF4019 domain-containing protein" evidence="1">
    <location>
        <begin position="23"/>
        <end position="158"/>
    </location>
</feature>
<dbReference type="RefSeq" id="WP_307684662.1">
    <property type="nucleotide sequence ID" value="NZ_JAUSRD010000004.1"/>
</dbReference>
<evidence type="ECO:0000313" key="2">
    <source>
        <dbReference type="EMBL" id="MDP9892900.1"/>
    </source>
</evidence>
<reference evidence="2" key="1">
    <citation type="submission" date="2023-07" db="EMBL/GenBank/DDBJ databases">
        <title>Sorghum-associated microbial communities from plants grown in Nebraska, USA.</title>
        <authorList>
            <person name="Schachtman D."/>
        </authorList>
    </citation>
    <scope>NUCLEOTIDE SEQUENCE</scope>
    <source>
        <strain evidence="2">DS3754</strain>
    </source>
</reference>
<dbReference type="Proteomes" id="UP001242045">
    <property type="component" value="Unassembled WGS sequence"/>
</dbReference>
<evidence type="ECO:0008006" key="4">
    <source>
        <dbReference type="Google" id="ProtNLM"/>
    </source>
</evidence>
<dbReference type="EMBL" id="JAUSRD010000004">
    <property type="protein sequence ID" value="MDP9892900.1"/>
    <property type="molecule type" value="Genomic_DNA"/>
</dbReference>
<protein>
    <recommendedName>
        <fullName evidence="4">DUF4019 domain-containing protein</fullName>
    </recommendedName>
</protein>
<keyword evidence="1" id="KW-0732">Signal</keyword>
<organism evidence="2 3">
    <name type="scientific">Variovorax boronicumulans</name>
    <dbReference type="NCBI Taxonomy" id="436515"/>
    <lineage>
        <taxon>Bacteria</taxon>
        <taxon>Pseudomonadati</taxon>
        <taxon>Pseudomonadota</taxon>
        <taxon>Betaproteobacteria</taxon>
        <taxon>Burkholderiales</taxon>
        <taxon>Comamonadaceae</taxon>
        <taxon>Variovorax</taxon>
    </lineage>
</organism>
<proteinExistence type="predicted"/>
<comment type="caution">
    <text evidence="2">The sequence shown here is derived from an EMBL/GenBank/DDBJ whole genome shotgun (WGS) entry which is preliminary data.</text>
</comment>
<dbReference type="AlphaFoldDB" id="A0AAW8CRG1"/>
<sequence length="158" mass="17985">MTAIRALTLAGFLVFLHLGALAQPALVGQWKSDADRTMRFNKERAQLDDKKAVFLSQLMGRMTLTFTEKAIAYDMPDLNMRLGYGQMQRLQGFKETHPYRRLGHTRNTVAVRSRAPVVGNEAITVYNFEDANTMWVYVGGADTGLPDEHLREYFVRAR</sequence>
<gene>
    <name evidence="2" type="ORF">J2W31_002011</name>
</gene>
<evidence type="ECO:0000256" key="1">
    <source>
        <dbReference type="SAM" id="SignalP"/>
    </source>
</evidence>
<accession>A0AAW8CRG1</accession>
<name>A0AAW8CRG1_9BURK</name>
<feature type="signal peptide" evidence="1">
    <location>
        <begin position="1"/>
        <end position="22"/>
    </location>
</feature>